<name>A0A6N2B0Z2_SOLCI</name>
<keyword evidence="2" id="KW-0812">Transmembrane</keyword>
<dbReference type="Pfam" id="PF13439">
    <property type="entry name" value="Glyco_transf_4"/>
    <property type="match status" value="1"/>
</dbReference>
<proteinExistence type="predicted"/>
<dbReference type="SUPFAM" id="SSF53756">
    <property type="entry name" value="UDP-Glycosyltransferase/glycogen phosphorylase"/>
    <property type="match status" value="1"/>
</dbReference>
<evidence type="ECO:0000313" key="5">
    <source>
        <dbReference type="EMBL" id="TMW88492.1"/>
    </source>
</evidence>
<dbReference type="CDD" id="cd03801">
    <property type="entry name" value="GT4_PimA-like"/>
    <property type="match status" value="1"/>
</dbReference>
<keyword evidence="2" id="KW-0472">Membrane</keyword>
<feature type="transmembrane region" description="Helical" evidence="2">
    <location>
        <begin position="12"/>
        <end position="32"/>
    </location>
</feature>
<keyword evidence="1" id="KW-0808">Transferase</keyword>
<accession>A0A6N2B0Z2</accession>
<protein>
    <recommendedName>
        <fullName evidence="6">Glycosyltransferase subfamily 4-like N-terminal domain-containing protein</fullName>
    </recommendedName>
</protein>
<evidence type="ECO:0000256" key="1">
    <source>
        <dbReference type="ARBA" id="ARBA00022676"/>
    </source>
</evidence>
<dbReference type="Pfam" id="PF00534">
    <property type="entry name" value="Glycos_transf_1"/>
    <property type="match status" value="1"/>
</dbReference>
<dbReference type="GO" id="GO:0016757">
    <property type="term" value="F:glycosyltransferase activity"/>
    <property type="evidence" value="ECO:0007669"/>
    <property type="project" value="UniProtKB-KW"/>
</dbReference>
<organism evidence="5">
    <name type="scientific">Solanum chilense</name>
    <name type="common">Tomato</name>
    <name type="synonym">Lycopersicon chilense</name>
    <dbReference type="NCBI Taxonomy" id="4083"/>
    <lineage>
        <taxon>Eukaryota</taxon>
        <taxon>Viridiplantae</taxon>
        <taxon>Streptophyta</taxon>
        <taxon>Embryophyta</taxon>
        <taxon>Tracheophyta</taxon>
        <taxon>Spermatophyta</taxon>
        <taxon>Magnoliopsida</taxon>
        <taxon>eudicotyledons</taxon>
        <taxon>Gunneridae</taxon>
        <taxon>Pentapetalae</taxon>
        <taxon>asterids</taxon>
        <taxon>lamiids</taxon>
        <taxon>Solanales</taxon>
        <taxon>Solanaceae</taxon>
        <taxon>Solanoideae</taxon>
        <taxon>Solaneae</taxon>
        <taxon>Solanum</taxon>
        <taxon>Solanum subgen. Lycopersicon</taxon>
    </lineage>
</organism>
<dbReference type="PANTHER" id="PTHR46686:SF4">
    <property type="entry name" value="GLYCOSYLTRANSFERASE FAMILY 4 PROTEIN"/>
    <property type="match status" value="1"/>
</dbReference>
<dbReference type="InterPro" id="IPR001296">
    <property type="entry name" value="Glyco_trans_1"/>
</dbReference>
<evidence type="ECO:0000259" key="3">
    <source>
        <dbReference type="Pfam" id="PF00534"/>
    </source>
</evidence>
<dbReference type="Gene3D" id="3.40.50.2000">
    <property type="entry name" value="Glycogen Phosphorylase B"/>
    <property type="match status" value="2"/>
</dbReference>
<feature type="domain" description="Glycosyl transferase family 1" evidence="3">
    <location>
        <begin position="289"/>
        <end position="447"/>
    </location>
</feature>
<dbReference type="InterPro" id="IPR028098">
    <property type="entry name" value="Glyco_trans_4-like_N"/>
</dbReference>
<keyword evidence="2" id="KW-1133">Transmembrane helix</keyword>
<reference evidence="5" key="1">
    <citation type="submission" date="2019-05" db="EMBL/GenBank/DDBJ databases">
        <title>The de novo reference genome and transcriptome assemblies of the wild tomato species Solanum chilense.</title>
        <authorList>
            <person name="Stam R."/>
            <person name="Nosenko T."/>
            <person name="Hoerger A.C."/>
            <person name="Stephan W."/>
            <person name="Seidel M.A."/>
            <person name="Kuhn J.M.M."/>
            <person name="Haberer G."/>
            <person name="Tellier A."/>
        </authorList>
    </citation>
    <scope>NUCLEOTIDE SEQUENCE</scope>
    <source>
        <tissue evidence="5">Mature leaves</tissue>
    </source>
</reference>
<keyword evidence="1" id="KW-0328">Glycosyltransferase</keyword>
<evidence type="ECO:0000256" key="2">
    <source>
        <dbReference type="SAM" id="Phobius"/>
    </source>
</evidence>
<sequence length="485" mass="54744">MAKDQTGFSSFRFCCWFLVFFFALSSIPLLYWPCFFGYGYSYIQMTVSNENGSTNLLRFSKAWNHLNFSSQPPQRLLKIALFVKKWPDENKAGGLERHALTLHLALAKRGHELHIFTASSSNSSFPLYPHFHISRPTAAGYLDQAVVWKQFQAENATKRPFDVIHTESVGLRHTRSKNLKNLAVSWHGIAYETIHSDIIQELLRNTTDDPVKSPALSERMKKVIEEVKFFPNYAHHVATSDHAGDVLKRIYMIPEERVHVILNGVNEEIFKPDVSKGSAFRSNLGIPESKSLIVGLAGRLVKDKGHPLMFEALQQIFNENSTFRDNVIVLVAGNGPWGTRYKGLGSNNVMVLGPLEQDQLAGFYNAIDVFINPTLRAQGLDHTLLEAILTGKPLLATKLASITGSIIVSQEIGYTYAPTVRELKKALYKILEDGRESLQKKGRFARKRGLKLFTATKMAAAYERLFLCISSDEKQAHNYCMYQPQ</sequence>
<evidence type="ECO:0008006" key="6">
    <source>
        <dbReference type="Google" id="ProtNLM"/>
    </source>
</evidence>
<dbReference type="AlphaFoldDB" id="A0A6N2B0Z2"/>
<comment type="caution">
    <text evidence="5">The sequence shown here is derived from an EMBL/GenBank/DDBJ whole genome shotgun (WGS) entry which is preliminary data.</text>
</comment>
<feature type="domain" description="Glycosyltransferase subfamily 4-like N-terminal" evidence="4">
    <location>
        <begin position="93"/>
        <end position="268"/>
    </location>
</feature>
<dbReference type="EMBL" id="RXGB01005068">
    <property type="protein sequence ID" value="TMW88492.1"/>
    <property type="molecule type" value="Genomic_DNA"/>
</dbReference>
<gene>
    <name evidence="5" type="ORF">EJD97_018500</name>
</gene>
<evidence type="ECO:0000259" key="4">
    <source>
        <dbReference type="Pfam" id="PF13439"/>
    </source>
</evidence>
<dbReference type="PANTHER" id="PTHR46686">
    <property type="entry name" value="GLYCOSYLTRANSFERASE"/>
    <property type="match status" value="1"/>
</dbReference>